<evidence type="ECO:0000256" key="1">
    <source>
        <dbReference type="ARBA" id="ARBA00010139"/>
    </source>
</evidence>
<comment type="similarity">
    <text evidence="1">Belongs to the FAD-binding monooxygenase family.</text>
</comment>
<accession>A0A9W8TNR5</accession>
<dbReference type="GO" id="GO:0050660">
    <property type="term" value="F:flavin adenine dinucleotide binding"/>
    <property type="evidence" value="ECO:0007669"/>
    <property type="project" value="InterPro"/>
</dbReference>
<dbReference type="Pfam" id="PF00743">
    <property type="entry name" value="FMO-like"/>
    <property type="match status" value="1"/>
</dbReference>
<dbReference type="SUPFAM" id="SSF51905">
    <property type="entry name" value="FAD/NAD(P)-binding domain"/>
    <property type="match status" value="2"/>
</dbReference>
<dbReference type="SUPFAM" id="SSF57701">
    <property type="entry name" value="Zn2/Cys6 DNA-binding domain"/>
    <property type="match status" value="1"/>
</dbReference>
<evidence type="ECO:0000256" key="3">
    <source>
        <dbReference type="ARBA" id="ARBA00022827"/>
    </source>
</evidence>
<gene>
    <name evidence="7" type="ORF">NPX13_g4800</name>
</gene>
<dbReference type="GO" id="GO:0008270">
    <property type="term" value="F:zinc ion binding"/>
    <property type="evidence" value="ECO:0007669"/>
    <property type="project" value="InterPro"/>
</dbReference>
<dbReference type="InterPro" id="IPR036188">
    <property type="entry name" value="FAD/NAD-bd_sf"/>
</dbReference>
<dbReference type="InterPro" id="IPR021858">
    <property type="entry name" value="Fun_TF"/>
</dbReference>
<keyword evidence="5" id="KW-0539">Nucleus</keyword>
<dbReference type="PANTHER" id="PTHR42877:SF5">
    <property type="entry name" value="L-ORNITHINE N(5)-MONOOXYGENASE-RELATED"/>
    <property type="match status" value="1"/>
</dbReference>
<dbReference type="InterPro" id="IPR001138">
    <property type="entry name" value="Zn2Cys6_DnaBD"/>
</dbReference>
<dbReference type="Gene3D" id="4.10.240.10">
    <property type="entry name" value="Zn(2)-C6 fungal-type DNA-binding domain"/>
    <property type="match status" value="1"/>
</dbReference>
<dbReference type="GO" id="GO:0000981">
    <property type="term" value="F:DNA-binding transcription factor activity, RNA polymerase II-specific"/>
    <property type="evidence" value="ECO:0007669"/>
    <property type="project" value="InterPro"/>
</dbReference>
<dbReference type="PROSITE" id="PS50048">
    <property type="entry name" value="ZN2_CY6_FUNGAL_2"/>
    <property type="match status" value="1"/>
</dbReference>
<keyword evidence="8" id="KW-1185">Reference proteome</keyword>
<dbReference type="InterPro" id="IPR036864">
    <property type="entry name" value="Zn2-C6_fun-type_DNA-bd_sf"/>
</dbReference>
<name>A0A9W8TNR5_9PEZI</name>
<evidence type="ECO:0000313" key="7">
    <source>
        <dbReference type="EMBL" id="KAJ3573163.1"/>
    </source>
</evidence>
<dbReference type="SMART" id="SM00066">
    <property type="entry name" value="GAL4"/>
    <property type="match status" value="1"/>
</dbReference>
<dbReference type="Proteomes" id="UP001148614">
    <property type="component" value="Unassembled WGS sequence"/>
</dbReference>
<organism evidence="7 8">
    <name type="scientific">Xylaria arbuscula</name>
    <dbReference type="NCBI Taxonomy" id="114810"/>
    <lineage>
        <taxon>Eukaryota</taxon>
        <taxon>Fungi</taxon>
        <taxon>Dikarya</taxon>
        <taxon>Ascomycota</taxon>
        <taxon>Pezizomycotina</taxon>
        <taxon>Sordariomycetes</taxon>
        <taxon>Xylariomycetidae</taxon>
        <taxon>Xylariales</taxon>
        <taxon>Xylariaceae</taxon>
        <taxon>Xylaria</taxon>
    </lineage>
</organism>
<dbReference type="GO" id="GO:0050661">
    <property type="term" value="F:NADP binding"/>
    <property type="evidence" value="ECO:0007669"/>
    <property type="project" value="InterPro"/>
</dbReference>
<evidence type="ECO:0000256" key="4">
    <source>
        <dbReference type="ARBA" id="ARBA00023002"/>
    </source>
</evidence>
<dbReference type="PANTHER" id="PTHR42877">
    <property type="entry name" value="L-ORNITHINE N(5)-MONOOXYGENASE-RELATED"/>
    <property type="match status" value="1"/>
</dbReference>
<sequence length="1073" mass="120806">MSFETPIMIIGAGMSGLAFGIQLIRQYGLRTFEIFEKTTQISGTWSVNSYPGCGCDVPSHFYSYSFAPNPNWSQKFAMQPEINRYFQDVAKKYELRQHIRFGMDVISAVWDDDEGIWTLTLQDVHTKSVSRRRCKILISAVGALSVPKKCDVPGVTDFKGHIFHTAAWDHSFDWKGKNVVVIGNGCSATQVVPAISDGPNAVKRVTQFARQAHWLAERPNPQYSRTFKWVMKWVPLAMRLYRVKLYWEKERDFSGFDVVSGSQIRSGWTKDATEYIKRNAPPQYLDFLVPKTEVGCKRRVNDTDYLACLHRQNVELIYDDPIKQINPTGVCTRSGRVIPVDAIVLAQGFETQKPLAPMTVIGKNGVSINDHWNEFSDGAPSSYFGTCLSGFPNFFIMMGPNTLSGHLSVIYTTECQVNFTLRLIKPVLQAVGAIYCGPTLRRNNMDIIEVTPNAEERDIKETQEKAKLLSCRARKLKCDEARPVCAQCVKSTRDCTYVEPSVFRNFDIRSTRRSDRERSAALSENCQDSRTENSPTWVAIPPDLQFIQVNDPYALNDWEVPTGTDSVRDFIEEQVITENVPACQSPSKLSSSLEALSPSITREQFMPLDHTRLDYNVVAVRLVRHFKHGPGQWMDLFDTTAYFSSKVPVIAGTKPLLKDAICALAAKHLRNYCKICNSARYSSTVPGRSSAGVSNDPDWRYYSMRYYDQALGHLKESVTSGRFHDDRLEKEEIFAAVAILCTYELMDAPSTAWRAHLSALPLFSQGASSALKPSEIIIPSIPVKGPAFWSLVRQDLLCAFISETPTQLDPKDIRLWQNAGLRTNGFGTLLFCDPECSITSQARTDVEEDTKSNELTWLLGKIANHLTAGDSLNLGHDIMPFSQQLPVGLSQKYLLYRWKALMDELDHWFCSLPPTFAPSARTRQPFFPGDPGECPSVSHLEQVWYDLPLCAAAMQSYHQAKILLLVNEPHESTALRSTVCSRLTSYRHALAEAEWHAREVCGISLADPTDAVRINSVQALFVAGQVLEAGEEQNTILNLLADIETELGWTTKYHIAKLTEDWAKRHSDNHVDR</sequence>
<keyword evidence="2" id="KW-0285">Flavoprotein</keyword>
<dbReference type="InterPro" id="IPR051209">
    <property type="entry name" value="FAD-bind_Monooxygenase_sf"/>
</dbReference>
<feature type="domain" description="Zn(2)-C6 fungal-type" evidence="6">
    <location>
        <begin position="471"/>
        <end position="497"/>
    </location>
</feature>
<dbReference type="VEuPathDB" id="FungiDB:F4678DRAFT_426604"/>
<protein>
    <recommendedName>
        <fullName evidence="6">Zn(2)-C6 fungal-type domain-containing protein</fullName>
    </recommendedName>
</protein>
<reference evidence="7" key="1">
    <citation type="submission" date="2022-07" db="EMBL/GenBank/DDBJ databases">
        <title>Genome Sequence of Xylaria arbuscula.</title>
        <authorList>
            <person name="Buettner E."/>
        </authorList>
    </citation>
    <scope>NUCLEOTIDE SEQUENCE</scope>
    <source>
        <strain evidence="7">VT107</strain>
    </source>
</reference>
<keyword evidence="3" id="KW-0274">FAD</keyword>
<keyword evidence="4" id="KW-0560">Oxidoreductase</keyword>
<dbReference type="Pfam" id="PF11951">
    <property type="entry name" value="Fungal_trans_2"/>
    <property type="match status" value="1"/>
</dbReference>
<evidence type="ECO:0000256" key="2">
    <source>
        <dbReference type="ARBA" id="ARBA00022630"/>
    </source>
</evidence>
<dbReference type="GO" id="GO:0004499">
    <property type="term" value="F:N,N-dimethylaniline monooxygenase activity"/>
    <property type="evidence" value="ECO:0007669"/>
    <property type="project" value="InterPro"/>
</dbReference>
<comment type="caution">
    <text evidence="7">The sequence shown here is derived from an EMBL/GenBank/DDBJ whole genome shotgun (WGS) entry which is preliminary data.</text>
</comment>
<dbReference type="InterPro" id="IPR020946">
    <property type="entry name" value="Flavin_mOase-like"/>
</dbReference>
<evidence type="ECO:0000313" key="8">
    <source>
        <dbReference type="Proteomes" id="UP001148614"/>
    </source>
</evidence>
<evidence type="ECO:0000259" key="6">
    <source>
        <dbReference type="PROSITE" id="PS50048"/>
    </source>
</evidence>
<proteinExistence type="inferred from homology"/>
<dbReference type="EMBL" id="JANPWZ010000704">
    <property type="protein sequence ID" value="KAJ3573163.1"/>
    <property type="molecule type" value="Genomic_DNA"/>
</dbReference>
<dbReference type="CDD" id="cd00067">
    <property type="entry name" value="GAL4"/>
    <property type="match status" value="1"/>
</dbReference>
<evidence type="ECO:0000256" key="5">
    <source>
        <dbReference type="ARBA" id="ARBA00023242"/>
    </source>
</evidence>
<dbReference type="Gene3D" id="3.50.50.60">
    <property type="entry name" value="FAD/NAD(P)-binding domain"/>
    <property type="match status" value="2"/>
</dbReference>
<dbReference type="Pfam" id="PF00172">
    <property type="entry name" value="Zn_clus"/>
    <property type="match status" value="1"/>
</dbReference>
<dbReference type="AlphaFoldDB" id="A0A9W8TNR5"/>